<dbReference type="EC" id="2.7.11.1" evidence="1"/>
<keyword evidence="8 10" id="KW-0067">ATP-binding</keyword>
<keyword evidence="2" id="KW-0723">Serine/threonine-protein kinase</keyword>
<dbReference type="FunFam" id="1.10.510.10:FF:000021">
    <property type="entry name" value="Serine/threonine protein kinase"/>
    <property type="match status" value="1"/>
</dbReference>
<keyword evidence="6 10" id="KW-0547">Nucleotide-binding</keyword>
<dbReference type="InterPro" id="IPR015943">
    <property type="entry name" value="WD40/YVTN_repeat-like_dom_sf"/>
</dbReference>
<keyword evidence="5" id="KW-0677">Repeat</keyword>
<accession>A0A5S9F4F9</accession>
<dbReference type="GO" id="GO:0006367">
    <property type="term" value="P:transcription initiation at RNA polymerase II promoter"/>
    <property type="evidence" value="ECO:0007669"/>
    <property type="project" value="TreeGrafter"/>
</dbReference>
<evidence type="ECO:0000256" key="7">
    <source>
        <dbReference type="ARBA" id="ARBA00022777"/>
    </source>
</evidence>
<evidence type="ECO:0000256" key="10">
    <source>
        <dbReference type="PROSITE-ProRule" id="PRU10141"/>
    </source>
</evidence>
<keyword evidence="4" id="KW-0808">Transferase</keyword>
<dbReference type="PROSITE" id="PS50294">
    <property type="entry name" value="WD_REPEATS_REGION"/>
    <property type="match status" value="2"/>
</dbReference>
<dbReference type="PROSITE" id="PS50082">
    <property type="entry name" value="WD_REPEATS_2"/>
    <property type="match status" value="4"/>
</dbReference>
<dbReference type="CDD" id="cd14014">
    <property type="entry name" value="STKc_PknB_like"/>
    <property type="match status" value="1"/>
</dbReference>
<dbReference type="KEGG" id="uam:UABAM_02548"/>
<organism evidence="12 13">
    <name type="scientific">Uabimicrobium amorphum</name>
    <dbReference type="NCBI Taxonomy" id="2596890"/>
    <lineage>
        <taxon>Bacteria</taxon>
        <taxon>Pseudomonadati</taxon>
        <taxon>Planctomycetota</taxon>
        <taxon>Candidatus Uabimicrobiia</taxon>
        <taxon>Candidatus Uabimicrobiales</taxon>
        <taxon>Candidatus Uabimicrobiaceae</taxon>
        <taxon>Candidatus Uabimicrobium</taxon>
    </lineage>
</organism>
<dbReference type="PANTHER" id="PTHR19879">
    <property type="entry name" value="TRANSCRIPTION INITIATION FACTOR TFIID"/>
    <property type="match status" value="1"/>
</dbReference>
<dbReference type="InterPro" id="IPR001680">
    <property type="entry name" value="WD40_rpt"/>
</dbReference>
<feature type="binding site" evidence="10">
    <location>
        <position position="340"/>
    </location>
    <ligand>
        <name>ATP</name>
        <dbReference type="ChEBI" id="CHEBI:30616"/>
    </ligand>
</feature>
<dbReference type="PROSITE" id="PS00108">
    <property type="entry name" value="PROTEIN_KINASE_ST"/>
    <property type="match status" value="1"/>
</dbReference>
<feature type="repeat" description="WD" evidence="9">
    <location>
        <begin position="796"/>
        <end position="837"/>
    </location>
</feature>
<dbReference type="InterPro" id="IPR000719">
    <property type="entry name" value="Prot_kinase_dom"/>
</dbReference>
<dbReference type="InterPro" id="IPR017441">
    <property type="entry name" value="Protein_kinase_ATP_BS"/>
</dbReference>
<dbReference type="InterPro" id="IPR036322">
    <property type="entry name" value="WD40_repeat_dom_sf"/>
</dbReference>
<dbReference type="SUPFAM" id="SSF50978">
    <property type="entry name" value="WD40 repeat-like"/>
    <property type="match status" value="2"/>
</dbReference>
<feature type="repeat" description="WD" evidence="9">
    <location>
        <begin position="1416"/>
        <end position="1450"/>
    </location>
</feature>
<dbReference type="Gene3D" id="1.10.510.10">
    <property type="entry name" value="Transferase(Phosphotransferase) domain 1"/>
    <property type="match status" value="1"/>
</dbReference>
<reference evidence="12 13" key="1">
    <citation type="submission" date="2019-08" db="EMBL/GenBank/DDBJ databases">
        <title>Complete genome sequence of Candidatus Uab amorphum.</title>
        <authorList>
            <person name="Shiratori T."/>
            <person name="Suzuki S."/>
            <person name="Kakizawa Y."/>
            <person name="Ishida K."/>
        </authorList>
    </citation>
    <scope>NUCLEOTIDE SEQUENCE [LARGE SCALE GENOMIC DNA]</scope>
    <source>
        <strain evidence="12 13">SRT547</strain>
    </source>
</reference>
<dbReference type="InterPro" id="IPR019775">
    <property type="entry name" value="WD40_repeat_CS"/>
</dbReference>
<dbReference type="EMBL" id="AP019860">
    <property type="protein sequence ID" value="BBM84192.1"/>
    <property type="molecule type" value="Genomic_DNA"/>
</dbReference>
<evidence type="ECO:0000256" key="5">
    <source>
        <dbReference type="ARBA" id="ARBA00022737"/>
    </source>
</evidence>
<dbReference type="PROSITE" id="PS00107">
    <property type="entry name" value="PROTEIN_KINASE_ATP"/>
    <property type="match status" value="1"/>
</dbReference>
<evidence type="ECO:0000256" key="9">
    <source>
        <dbReference type="PROSITE-ProRule" id="PRU00221"/>
    </source>
</evidence>
<name>A0A5S9F4F9_UABAM</name>
<dbReference type="SMART" id="SM00220">
    <property type="entry name" value="S_TKc"/>
    <property type="match status" value="1"/>
</dbReference>
<dbReference type="Pfam" id="PF00400">
    <property type="entry name" value="WD40"/>
    <property type="match status" value="4"/>
</dbReference>
<feature type="repeat" description="WD" evidence="9">
    <location>
        <begin position="1006"/>
        <end position="1047"/>
    </location>
</feature>
<feature type="repeat" description="WD" evidence="9">
    <location>
        <begin position="964"/>
        <end position="1005"/>
    </location>
</feature>
<dbReference type="GO" id="GO:0004674">
    <property type="term" value="F:protein serine/threonine kinase activity"/>
    <property type="evidence" value="ECO:0007669"/>
    <property type="project" value="UniProtKB-KW"/>
</dbReference>
<dbReference type="Gene3D" id="2.130.10.10">
    <property type="entry name" value="YVTN repeat-like/Quinoprotein amine dehydrogenase"/>
    <property type="match status" value="3"/>
</dbReference>
<keyword evidence="3 9" id="KW-0853">WD repeat</keyword>
<proteinExistence type="predicted"/>
<evidence type="ECO:0000259" key="11">
    <source>
        <dbReference type="PROSITE" id="PS50011"/>
    </source>
</evidence>
<dbReference type="PANTHER" id="PTHR19879:SF1">
    <property type="entry name" value="CANNONBALL-RELATED"/>
    <property type="match status" value="1"/>
</dbReference>
<dbReference type="SUPFAM" id="SSF56112">
    <property type="entry name" value="Protein kinase-like (PK-like)"/>
    <property type="match status" value="1"/>
</dbReference>
<dbReference type="SMART" id="SM00320">
    <property type="entry name" value="WD40"/>
    <property type="match status" value="9"/>
</dbReference>
<evidence type="ECO:0000313" key="12">
    <source>
        <dbReference type="EMBL" id="BBM84192.1"/>
    </source>
</evidence>
<dbReference type="Proteomes" id="UP000326354">
    <property type="component" value="Chromosome"/>
</dbReference>
<evidence type="ECO:0000256" key="4">
    <source>
        <dbReference type="ARBA" id="ARBA00022679"/>
    </source>
</evidence>
<dbReference type="PROSITE" id="PS00678">
    <property type="entry name" value="WD_REPEATS_1"/>
    <property type="match status" value="1"/>
</dbReference>
<dbReference type="PROSITE" id="PS50011">
    <property type="entry name" value="PROTEIN_KINASE_DOM"/>
    <property type="match status" value="1"/>
</dbReference>
<dbReference type="GO" id="GO:0005524">
    <property type="term" value="F:ATP binding"/>
    <property type="evidence" value="ECO:0007669"/>
    <property type="project" value="UniProtKB-UniRule"/>
</dbReference>
<sequence>MIAQYEKNILQFLVTKKVLTNSQAMEVAQKISIARQSQPSINFINFLVHYKYITSDVAQKLQHMLASANNNRTGQMPKVNTEQTFVAPNTVQMQQMNLRQDNFAQTNVDYKISQNVNTEQTAVDFKIALPQKNVPPANTEHTLVDTNIPHVDPGQTFVDANVPQSQVSTEKTSITSVTTHMPQNNLQQTFVDTNVPHIDTEQTFVDTNAPQLQANTEKTNAASLTGQMPQMNLSPQQTMIDSGAAQDHSPMDMAKPITSYIGETAYPPPPPGVNHEIGNSQLGKEHSSTQAFRVSQFNESVDANEKMFKHYRIERELGRGGMGLVFLVYDTKLDRNVALKVIINEHNISEQQIRRFAVEARATAKLDHPNIVKVYEFGDTPKNYFTMQYIKGKPFSSLIQKGNLKAKAIAAIMKKSADAISYAFEEHQIVHRDIKPSNIMMDKNEPKIMDFGLAKEQDRDEQLSRDGGMMGTLGYMPPEQIDNKDVGHHSDVYALGATLYNALTGRPPFQGGSYYMILNQIHNNDPMPPSQLNPGVPKELEAICLKCLQKKPRHRYKSAKDLSDDLENFLRNRPVNAKPPSLMVKGYKWIKRNKVKTTAFGSFAAVLLLIILMVSHNNAVLKEERDKVKKAHNEAQQARDKMGIELGKAILSKRASVIKQYQLTIMAGQSAAQGNKVQATSRYLQSYRNEEREVQNLLRKITESEDYELLKKDAPQDLRFILQPENIGKPIHNRGWEWQWLDTIAHKKYQQLHHDQQITSCIYHEASSQIICGDNQGSVLSVKLPITKESQFIFWDRPDRDKITQLVVSPNQKYLLSGTQGRRLFLWNIRNKKVLRKYENYTTEYADNKRKARKVTSCVFAHDSKHFYAGYEKRDKDGGGLLFEQGRNKQATPRFANVIMWSVNSTKAQRQYYVYSNKKKGDGFAHSVTALDISPDGTKLAVGRENLDMAVVVIDTKTHKELYLRGHEETVSDVAFSKDGKLLISTDEKGMIVIRDTKRFKLLKKIPGHLGEINSCAIHPRSHILATASTENEVSLWNLRNFQKITSLTVNRSEVNDVIFDNTGSHIIFGADDNTLTYFNLQSVVNPVGITDKKTFRYVHFHPKNSDIVFSSYGNEEEFLLWDTQKKPVYPHIVSIPGAAVHPQGNKIALCSQLGRALGVIEYTNTPSFLNILKTMKNLSLNHKKVVRLQDQDSAKMMVCAFHPLQPLILTGQDYNSRGKKKSYGGLRSLLHLFKTEKSSKKPLWSAYFNNEIDQCTFSPDGKHISVLCDDEIYTKPYGSITADIDKNKTIFHKFYKWVDALDKLDRLEEQKTPRRQILRQQGQVKKYQRDLPRLKEKDFKFFQRLAVGHLKNKTISPFLSEFDFQRYKHQYQNRVRIIKHVCYSPNSKYIAIATDGSENNLLILDATTLETIVVLEDHLDQVNCCSFSPDGKRLVSCSRDRTVRIWDVEKITKGTINSLLTLRKHTGEVRYCTFSHDGKNIASCGTEELLVWKTQ</sequence>
<dbReference type="Gene3D" id="3.30.200.20">
    <property type="entry name" value="Phosphorylase Kinase, domain 1"/>
    <property type="match status" value="1"/>
</dbReference>
<protein>
    <recommendedName>
        <fullName evidence="1">non-specific serine/threonine protein kinase</fullName>
        <ecNumber evidence="1">2.7.11.1</ecNumber>
    </recommendedName>
</protein>
<evidence type="ECO:0000256" key="8">
    <source>
        <dbReference type="ARBA" id="ARBA00022840"/>
    </source>
</evidence>
<keyword evidence="7 12" id="KW-0418">Kinase</keyword>
<keyword evidence="13" id="KW-1185">Reference proteome</keyword>
<dbReference type="RefSeq" id="WP_173013281.1">
    <property type="nucleotide sequence ID" value="NZ_AP019860.1"/>
</dbReference>
<evidence type="ECO:0000256" key="1">
    <source>
        <dbReference type="ARBA" id="ARBA00012513"/>
    </source>
</evidence>
<dbReference type="InterPro" id="IPR011009">
    <property type="entry name" value="Kinase-like_dom_sf"/>
</dbReference>
<gene>
    <name evidence="12" type="ORF">UABAM_02548</name>
</gene>
<evidence type="ECO:0000256" key="6">
    <source>
        <dbReference type="ARBA" id="ARBA00022741"/>
    </source>
</evidence>
<dbReference type="Pfam" id="PF00069">
    <property type="entry name" value="Pkinase"/>
    <property type="match status" value="1"/>
</dbReference>
<evidence type="ECO:0000256" key="2">
    <source>
        <dbReference type="ARBA" id="ARBA00022527"/>
    </source>
</evidence>
<dbReference type="InterPro" id="IPR008271">
    <property type="entry name" value="Ser/Thr_kinase_AS"/>
</dbReference>
<feature type="domain" description="Protein kinase" evidence="11">
    <location>
        <begin position="311"/>
        <end position="570"/>
    </location>
</feature>
<evidence type="ECO:0000313" key="13">
    <source>
        <dbReference type="Proteomes" id="UP000326354"/>
    </source>
</evidence>
<evidence type="ECO:0000256" key="3">
    <source>
        <dbReference type="ARBA" id="ARBA00022574"/>
    </source>
</evidence>